<name>A0A451BPA0_9GAMM</name>
<dbReference type="PANTHER" id="PTHR33055">
    <property type="entry name" value="TRANSPOSASE FOR INSERTION SEQUENCE ELEMENT IS1111A"/>
    <property type="match status" value="1"/>
</dbReference>
<dbReference type="Pfam" id="PF02371">
    <property type="entry name" value="Transposase_20"/>
    <property type="match status" value="1"/>
</dbReference>
<evidence type="ECO:0000313" key="2">
    <source>
        <dbReference type="EMBL" id="VFK80077.1"/>
    </source>
</evidence>
<sequence>MTTILQSKDYSGKAVLYMAMELSNAKWKLGFSNGSRDRSMTIAAGDWKVLSRQIDLAKEKLHLPEDCPVICCYEAGRDGFWIHRMLEEEIGITNLIFDSSSIEVNRRKRRAKTDKVDVRALLRLLQRYLNGERKAVSVVQIPTPDEEDQRRFNRERERLIKEHSAHIARIKSLLIQHGVRTPIGRNFPEWLETIGDGLGNELGPNLKTELVREYERLQLVKRQIKEPRQEQKRRIKEEKTKAMEQIITLMQLRGVGPQSSWILVMEFFVWRKFKNRRELAACAGLTPTPYDSGSSQREQGISKAGSRRVRSLMVELGWLWLRYQPDSKLSRWFHSRFGVGKRFRRVGIVALARKLLIALWRYLEKGVVPEGAVLKAS</sequence>
<accession>A0A451BPA0</accession>
<dbReference type="EMBL" id="CAADHB010000083">
    <property type="protein sequence ID" value="VFK80077.1"/>
    <property type="molecule type" value="Genomic_DNA"/>
</dbReference>
<dbReference type="InterPro" id="IPR003346">
    <property type="entry name" value="Transposase_20"/>
</dbReference>
<dbReference type="NCBIfam" id="NF033542">
    <property type="entry name" value="transpos_IS110"/>
    <property type="match status" value="1"/>
</dbReference>
<gene>
    <name evidence="2" type="ORF">BECKSD772D_GA0070982_108312</name>
</gene>
<reference evidence="2" key="1">
    <citation type="submission" date="2019-02" db="EMBL/GenBank/DDBJ databases">
        <authorList>
            <person name="Gruber-Vodicka R. H."/>
            <person name="Seah K. B. B."/>
        </authorList>
    </citation>
    <scope>NUCLEOTIDE SEQUENCE</scope>
    <source>
        <strain evidence="2">BECK_S127</strain>
    </source>
</reference>
<dbReference type="GO" id="GO:0006313">
    <property type="term" value="P:DNA transposition"/>
    <property type="evidence" value="ECO:0007669"/>
    <property type="project" value="InterPro"/>
</dbReference>
<dbReference type="GO" id="GO:0004803">
    <property type="term" value="F:transposase activity"/>
    <property type="evidence" value="ECO:0007669"/>
    <property type="project" value="InterPro"/>
</dbReference>
<protein>
    <submittedName>
        <fullName evidence="2">Transposase</fullName>
    </submittedName>
</protein>
<proteinExistence type="predicted"/>
<organism evidence="2">
    <name type="scientific">Candidatus Kentrum sp. SD</name>
    <dbReference type="NCBI Taxonomy" id="2126332"/>
    <lineage>
        <taxon>Bacteria</taxon>
        <taxon>Pseudomonadati</taxon>
        <taxon>Pseudomonadota</taxon>
        <taxon>Gammaproteobacteria</taxon>
        <taxon>Candidatus Kentrum</taxon>
    </lineage>
</organism>
<feature type="domain" description="Transposase IS116/IS110/IS902 C-terminal" evidence="1">
    <location>
        <begin position="249"/>
        <end position="328"/>
    </location>
</feature>
<dbReference type="PANTHER" id="PTHR33055:SF3">
    <property type="entry name" value="PUTATIVE TRANSPOSASE FOR IS117-RELATED"/>
    <property type="match status" value="1"/>
</dbReference>
<dbReference type="InterPro" id="IPR047650">
    <property type="entry name" value="Transpos_IS110"/>
</dbReference>
<dbReference type="GO" id="GO:0003677">
    <property type="term" value="F:DNA binding"/>
    <property type="evidence" value="ECO:0007669"/>
    <property type="project" value="InterPro"/>
</dbReference>
<dbReference type="AlphaFoldDB" id="A0A451BPA0"/>
<evidence type="ECO:0000259" key="1">
    <source>
        <dbReference type="Pfam" id="PF02371"/>
    </source>
</evidence>